<feature type="non-terminal residue" evidence="10">
    <location>
        <position position="199"/>
    </location>
</feature>
<evidence type="ECO:0000256" key="7">
    <source>
        <dbReference type="ARBA" id="ARBA00023136"/>
    </source>
</evidence>
<evidence type="ECO:0000313" key="10">
    <source>
        <dbReference type="EMBL" id="EQD48954.1"/>
    </source>
</evidence>
<reference evidence="10" key="2">
    <citation type="journal article" date="2014" name="ISME J.">
        <title>Microbial stratification in low pH oxic and suboxic macroscopic growths along an acid mine drainage.</title>
        <authorList>
            <person name="Mendez-Garcia C."/>
            <person name="Mesa V."/>
            <person name="Sprenger R.R."/>
            <person name="Richter M."/>
            <person name="Diez M.S."/>
            <person name="Solano J."/>
            <person name="Bargiela R."/>
            <person name="Golyshina O.V."/>
            <person name="Manteca A."/>
            <person name="Ramos J.L."/>
            <person name="Gallego J.R."/>
            <person name="Llorente I."/>
            <person name="Martins Dos Santos V.A."/>
            <person name="Jensen O.N."/>
            <person name="Pelaez A.I."/>
            <person name="Sanchez J."/>
            <person name="Ferrer M."/>
        </authorList>
    </citation>
    <scope>NUCLEOTIDE SEQUENCE</scope>
</reference>
<keyword evidence="3" id="KW-0813">Transport</keyword>
<reference evidence="10" key="1">
    <citation type="submission" date="2013-08" db="EMBL/GenBank/DDBJ databases">
        <authorList>
            <person name="Mendez C."/>
            <person name="Richter M."/>
            <person name="Ferrer M."/>
            <person name="Sanchez J."/>
        </authorList>
    </citation>
    <scope>NUCLEOTIDE SEQUENCE</scope>
</reference>
<feature type="transmembrane region" description="Helical" evidence="9">
    <location>
        <begin position="57"/>
        <end position="79"/>
    </location>
</feature>
<keyword evidence="4" id="KW-0533">Nickel</keyword>
<feature type="transmembrane region" description="Helical" evidence="9">
    <location>
        <begin position="148"/>
        <end position="174"/>
    </location>
</feature>
<proteinExistence type="inferred from homology"/>
<gene>
    <name evidence="10" type="ORF">B2A_07802</name>
</gene>
<sequence length="199" mass="21440">MERAMASPAADRSGAPGPGADLRLNRSETAQIALLYVGIAAATILSFYGAYRFLPAHYAQQVAGGGLIFTGLALTAYVLGLRHGFDVDHIAAIDNTTRKLLHDGRRPLTVGTWFSLGHSTIVGAMIVGLVVAVGYVNQHYATFASFGAVFGTVVSGTFLFVIGLINIVIVVEVYRIFRGLRHRSLDSRALEEQMNRRGF</sequence>
<evidence type="ECO:0000256" key="9">
    <source>
        <dbReference type="SAM" id="Phobius"/>
    </source>
</evidence>
<evidence type="ECO:0000256" key="5">
    <source>
        <dbReference type="ARBA" id="ARBA00022692"/>
    </source>
</evidence>
<dbReference type="GO" id="GO:0005886">
    <property type="term" value="C:plasma membrane"/>
    <property type="evidence" value="ECO:0007669"/>
    <property type="project" value="InterPro"/>
</dbReference>
<dbReference type="InterPro" id="IPR011541">
    <property type="entry name" value="Ni/Co_transpt_high_affinity"/>
</dbReference>
<dbReference type="Pfam" id="PF03824">
    <property type="entry name" value="NicO"/>
    <property type="match status" value="1"/>
</dbReference>
<name>T1B7I3_9ZZZZ</name>
<evidence type="ECO:0000256" key="6">
    <source>
        <dbReference type="ARBA" id="ARBA00022989"/>
    </source>
</evidence>
<keyword evidence="7 9" id="KW-0472">Membrane</keyword>
<keyword evidence="5 9" id="KW-0812">Transmembrane</keyword>
<dbReference type="PANTHER" id="PTHR31611">
    <property type="entry name" value="HIGH-AFFINITY NICKEL TRANSPORT PROTEIN NIC1"/>
    <property type="match status" value="1"/>
</dbReference>
<feature type="transmembrane region" description="Helical" evidence="9">
    <location>
        <begin position="108"/>
        <end position="136"/>
    </location>
</feature>
<keyword evidence="6 9" id="KW-1133">Transmembrane helix</keyword>
<dbReference type="EMBL" id="AUZZ01005609">
    <property type="protein sequence ID" value="EQD48954.1"/>
    <property type="molecule type" value="Genomic_DNA"/>
</dbReference>
<evidence type="ECO:0000256" key="8">
    <source>
        <dbReference type="SAM" id="MobiDB-lite"/>
    </source>
</evidence>
<accession>T1B7I3</accession>
<feature type="transmembrane region" description="Helical" evidence="9">
    <location>
        <begin position="32"/>
        <end position="51"/>
    </location>
</feature>
<dbReference type="PANTHER" id="PTHR31611:SF0">
    <property type="entry name" value="HIGH-AFFINITY NICKEL TRANSPORT PROTEIN NIC1"/>
    <property type="match status" value="1"/>
</dbReference>
<comment type="similarity">
    <text evidence="2">Belongs to the NiCoT transporter (TC 2.A.52) family.</text>
</comment>
<dbReference type="AlphaFoldDB" id="T1B7I3"/>
<dbReference type="GO" id="GO:0015099">
    <property type="term" value="F:nickel cation transmembrane transporter activity"/>
    <property type="evidence" value="ECO:0007669"/>
    <property type="project" value="InterPro"/>
</dbReference>
<evidence type="ECO:0000256" key="4">
    <source>
        <dbReference type="ARBA" id="ARBA00022596"/>
    </source>
</evidence>
<evidence type="ECO:0000256" key="1">
    <source>
        <dbReference type="ARBA" id="ARBA00004127"/>
    </source>
</evidence>
<protein>
    <submittedName>
        <fullName evidence="10">Nickel/cobalt transporter, high-affinity</fullName>
    </submittedName>
</protein>
<evidence type="ECO:0000256" key="3">
    <source>
        <dbReference type="ARBA" id="ARBA00022448"/>
    </source>
</evidence>
<evidence type="ECO:0000256" key="2">
    <source>
        <dbReference type="ARBA" id="ARBA00010892"/>
    </source>
</evidence>
<comment type="subcellular location">
    <subcellularLocation>
        <location evidence="1">Endomembrane system</location>
        <topology evidence="1">Multi-pass membrane protein</topology>
    </subcellularLocation>
</comment>
<dbReference type="InterPro" id="IPR004688">
    <property type="entry name" value="Ni/Co_transpt"/>
</dbReference>
<comment type="caution">
    <text evidence="10">The sequence shown here is derived from an EMBL/GenBank/DDBJ whole genome shotgun (WGS) entry which is preliminary data.</text>
</comment>
<dbReference type="GO" id="GO:0012505">
    <property type="term" value="C:endomembrane system"/>
    <property type="evidence" value="ECO:0007669"/>
    <property type="project" value="UniProtKB-SubCell"/>
</dbReference>
<organism evidence="10">
    <name type="scientific">mine drainage metagenome</name>
    <dbReference type="NCBI Taxonomy" id="410659"/>
    <lineage>
        <taxon>unclassified sequences</taxon>
        <taxon>metagenomes</taxon>
        <taxon>ecological metagenomes</taxon>
    </lineage>
</organism>
<feature type="region of interest" description="Disordered" evidence="8">
    <location>
        <begin position="1"/>
        <end position="21"/>
    </location>
</feature>